<organism evidence="3 4">
    <name type="scientific">Pristionchus mayeri</name>
    <dbReference type="NCBI Taxonomy" id="1317129"/>
    <lineage>
        <taxon>Eukaryota</taxon>
        <taxon>Metazoa</taxon>
        <taxon>Ecdysozoa</taxon>
        <taxon>Nematoda</taxon>
        <taxon>Chromadorea</taxon>
        <taxon>Rhabditida</taxon>
        <taxon>Rhabditina</taxon>
        <taxon>Diplogasteromorpha</taxon>
        <taxon>Diplogasteroidea</taxon>
        <taxon>Neodiplogasteridae</taxon>
        <taxon>Pristionchus</taxon>
    </lineage>
</organism>
<accession>A0AAN4ZHJ3</accession>
<dbReference type="InterPro" id="IPR016187">
    <property type="entry name" value="CTDL_fold"/>
</dbReference>
<gene>
    <name evidence="3" type="ORF">PMAYCL1PPCAC_11602</name>
</gene>
<keyword evidence="4" id="KW-1185">Reference proteome</keyword>
<dbReference type="SUPFAM" id="SSF56436">
    <property type="entry name" value="C-type lectin-like"/>
    <property type="match status" value="1"/>
</dbReference>
<dbReference type="Proteomes" id="UP001328107">
    <property type="component" value="Unassembled WGS sequence"/>
</dbReference>
<dbReference type="AlphaFoldDB" id="A0AAN4ZHJ3"/>
<dbReference type="Pfam" id="PF00057">
    <property type="entry name" value="Ldl_recept_a"/>
    <property type="match status" value="1"/>
</dbReference>
<dbReference type="Gene3D" id="4.10.400.10">
    <property type="entry name" value="Low-density Lipoprotein Receptor"/>
    <property type="match status" value="1"/>
</dbReference>
<evidence type="ECO:0000256" key="1">
    <source>
        <dbReference type="ARBA" id="ARBA00023157"/>
    </source>
</evidence>
<dbReference type="SUPFAM" id="SSF57424">
    <property type="entry name" value="LDL receptor-like module"/>
    <property type="match status" value="1"/>
</dbReference>
<evidence type="ECO:0000313" key="3">
    <source>
        <dbReference type="EMBL" id="GMR41407.1"/>
    </source>
</evidence>
<evidence type="ECO:0008006" key="5">
    <source>
        <dbReference type="Google" id="ProtNLM"/>
    </source>
</evidence>
<feature type="non-terminal residue" evidence="3">
    <location>
        <position position="132"/>
    </location>
</feature>
<comment type="caution">
    <text evidence="2">Lacks conserved residue(s) required for the propagation of feature annotation.</text>
</comment>
<dbReference type="InterPro" id="IPR036055">
    <property type="entry name" value="LDL_receptor-like_sf"/>
</dbReference>
<reference evidence="4" key="1">
    <citation type="submission" date="2022-10" db="EMBL/GenBank/DDBJ databases">
        <title>Genome assembly of Pristionchus species.</title>
        <authorList>
            <person name="Yoshida K."/>
            <person name="Sommer R.J."/>
        </authorList>
    </citation>
    <scope>NUCLEOTIDE SEQUENCE [LARGE SCALE GENOMIC DNA]</scope>
    <source>
        <strain evidence="4">RS5460</strain>
    </source>
</reference>
<dbReference type="CDD" id="cd00112">
    <property type="entry name" value="LDLa"/>
    <property type="match status" value="1"/>
</dbReference>
<evidence type="ECO:0000256" key="2">
    <source>
        <dbReference type="PROSITE-ProRule" id="PRU00124"/>
    </source>
</evidence>
<evidence type="ECO:0000313" key="4">
    <source>
        <dbReference type="Proteomes" id="UP001328107"/>
    </source>
</evidence>
<dbReference type="SMART" id="SM00192">
    <property type="entry name" value="LDLa"/>
    <property type="match status" value="1"/>
</dbReference>
<sequence>SSSTALSSLSWMQLRILPPLKQSYWTALRFQDAERLLDGPLSASIYNPSWADSEPTSLDDACVAIDLSELSSKSRGWTFENDCTKELPVICQTFACIGDEFRCADNTQCIPISAVNDGFEDCLDGSDEYSSS</sequence>
<dbReference type="InterPro" id="IPR002172">
    <property type="entry name" value="LDrepeatLR_classA_rpt"/>
</dbReference>
<comment type="caution">
    <text evidence="3">The sequence shown here is derived from an EMBL/GenBank/DDBJ whole genome shotgun (WGS) entry which is preliminary data.</text>
</comment>
<protein>
    <recommendedName>
        <fullName evidence="5">Lipoprotein receptor</fullName>
    </recommendedName>
</protein>
<keyword evidence="1" id="KW-1015">Disulfide bond</keyword>
<dbReference type="EMBL" id="BTRK01000003">
    <property type="protein sequence ID" value="GMR41407.1"/>
    <property type="molecule type" value="Genomic_DNA"/>
</dbReference>
<dbReference type="PROSITE" id="PS50068">
    <property type="entry name" value="LDLRA_2"/>
    <property type="match status" value="1"/>
</dbReference>
<feature type="non-terminal residue" evidence="3">
    <location>
        <position position="1"/>
    </location>
</feature>
<name>A0AAN4ZHJ3_9BILA</name>
<proteinExistence type="predicted"/>